<dbReference type="Proteomes" id="UP000033067">
    <property type="component" value="Chromosome"/>
</dbReference>
<dbReference type="EC" id="2.7.7.65" evidence="2"/>
<dbReference type="KEGG" id="psuw:WQ53_12780"/>
<dbReference type="Gene3D" id="3.30.70.270">
    <property type="match status" value="1"/>
</dbReference>
<accession>A0A0E3UNV4</accession>
<comment type="cofactor">
    <cofactor evidence="1">
        <name>Mg(2+)</name>
        <dbReference type="ChEBI" id="CHEBI:18420"/>
    </cofactor>
</comment>
<dbReference type="GO" id="GO:1902201">
    <property type="term" value="P:negative regulation of bacterial-type flagellum-dependent cell motility"/>
    <property type="evidence" value="ECO:0007669"/>
    <property type="project" value="TreeGrafter"/>
</dbReference>
<dbReference type="OrthoDB" id="9803824at2"/>
<name>A0A0E3UNV4_9GAMM</name>
<dbReference type="GO" id="GO:0052621">
    <property type="term" value="F:diguanylate cyclase activity"/>
    <property type="evidence" value="ECO:0007669"/>
    <property type="project" value="UniProtKB-EC"/>
</dbReference>
<dbReference type="FunFam" id="3.30.70.270:FF:000001">
    <property type="entry name" value="Diguanylate cyclase domain protein"/>
    <property type="match status" value="1"/>
</dbReference>
<evidence type="ECO:0000256" key="1">
    <source>
        <dbReference type="ARBA" id="ARBA00001946"/>
    </source>
</evidence>
<dbReference type="SUPFAM" id="SSF109604">
    <property type="entry name" value="HD-domain/PDEase-like"/>
    <property type="match status" value="1"/>
</dbReference>
<feature type="domain" description="GGDEF" evidence="3">
    <location>
        <begin position="357"/>
        <end position="493"/>
    </location>
</feature>
<evidence type="ECO:0000259" key="4">
    <source>
        <dbReference type="PROSITE" id="PS51833"/>
    </source>
</evidence>
<dbReference type="PANTHER" id="PTHR45138">
    <property type="entry name" value="REGULATORY COMPONENTS OF SENSORY TRANSDUCTION SYSTEM"/>
    <property type="match status" value="1"/>
</dbReference>
<organism evidence="5 6">
    <name type="scientific">Pseudoxanthomonas suwonensis</name>
    <dbReference type="NCBI Taxonomy" id="314722"/>
    <lineage>
        <taxon>Bacteria</taxon>
        <taxon>Pseudomonadati</taxon>
        <taxon>Pseudomonadota</taxon>
        <taxon>Gammaproteobacteria</taxon>
        <taxon>Lysobacterales</taxon>
        <taxon>Lysobacteraceae</taxon>
        <taxon>Pseudoxanthomonas</taxon>
    </lineage>
</organism>
<feature type="domain" description="HDOD" evidence="4">
    <location>
        <begin position="15"/>
        <end position="209"/>
    </location>
</feature>
<gene>
    <name evidence="5" type="ORF">WQ53_12780</name>
</gene>
<dbReference type="InterPro" id="IPR000160">
    <property type="entry name" value="GGDEF_dom"/>
</dbReference>
<dbReference type="CDD" id="cd01949">
    <property type="entry name" value="GGDEF"/>
    <property type="match status" value="1"/>
</dbReference>
<dbReference type="GO" id="GO:0005886">
    <property type="term" value="C:plasma membrane"/>
    <property type="evidence" value="ECO:0007669"/>
    <property type="project" value="TreeGrafter"/>
</dbReference>
<dbReference type="Pfam" id="PF00990">
    <property type="entry name" value="GGDEF"/>
    <property type="match status" value="1"/>
</dbReference>
<dbReference type="SUPFAM" id="SSF55073">
    <property type="entry name" value="Nucleotide cyclase"/>
    <property type="match status" value="1"/>
</dbReference>
<dbReference type="NCBIfam" id="TIGR00254">
    <property type="entry name" value="GGDEF"/>
    <property type="match status" value="1"/>
</dbReference>
<dbReference type="InterPro" id="IPR043128">
    <property type="entry name" value="Rev_trsase/Diguanyl_cyclase"/>
</dbReference>
<dbReference type="GO" id="GO:0043709">
    <property type="term" value="P:cell adhesion involved in single-species biofilm formation"/>
    <property type="evidence" value="ECO:0007669"/>
    <property type="project" value="TreeGrafter"/>
</dbReference>
<dbReference type="RefSeq" id="WP_052632935.1">
    <property type="nucleotide sequence ID" value="NZ_CP011144.1"/>
</dbReference>
<evidence type="ECO:0000313" key="6">
    <source>
        <dbReference type="Proteomes" id="UP000033067"/>
    </source>
</evidence>
<dbReference type="PATRIC" id="fig|314722.6.peg.2771"/>
<dbReference type="InterPro" id="IPR029787">
    <property type="entry name" value="Nucleotide_cyclase"/>
</dbReference>
<reference evidence="5 6" key="1">
    <citation type="journal article" date="2015" name="Genome Announc.">
        <title>Complete Genome Sequence of Pseudoxanthomonas suwonensis Strain J1, a Cellulose-Degrading Bacterium Isolated from Leaf- and Wood-Enriched Soil.</title>
        <authorList>
            <person name="Hou L."/>
            <person name="Jiang J."/>
            <person name="Xu Z."/>
            <person name="Zhou Y."/>
            <person name="Leung F.C."/>
        </authorList>
    </citation>
    <scope>NUCLEOTIDE SEQUENCE [LARGE SCALE GENOMIC DNA]</scope>
    <source>
        <strain evidence="5 6">J1</strain>
    </source>
</reference>
<sequence>MRPELEAHLLHCRNLPSPPAVALRIIELAQDPGADLNATARVIGMDPALSARMLRVANSPLYAGRRRVDNLGQALTLLGFNATLSLALGFSLVQGLRGSNGTAAEQERIWRRSALAALVARLLGGHAGLERLEDLMLAGLLQDVGALALLQALPEEYAALRAGAPGNAALPELERAAFGADHAEVGAWLARHWRLPVYLVDAIGASEDDGTGDAFQACVVASGTIADLWLADGDVETLRASAAARVAACATDGTGLDDLLVQVAAALPEISAMFDLHIAHPAHLDAITDHAKELLILRNLREIQDAARARSEAQASEDQVRRLTEQSRRDPLTGVYNRLQMEEVLEREFATAVALQHPLSIAFIDLDDFKHINDRYGHLVGDRVLHQFAQTLQRLLRSTDLVARYGGEEFLVVLSHSSEVSAARVLKRILEETARVPMAEVEGKPLYVTFSAGLATHGTTRQFADARSLLQAADDALYGAKREGRNRVSQHGQ</sequence>
<proteinExistence type="predicted"/>
<dbReference type="InterPro" id="IPR050469">
    <property type="entry name" value="Diguanylate_Cyclase"/>
</dbReference>
<evidence type="ECO:0000259" key="3">
    <source>
        <dbReference type="PROSITE" id="PS50887"/>
    </source>
</evidence>
<evidence type="ECO:0000313" key="5">
    <source>
        <dbReference type="EMBL" id="AKC87501.1"/>
    </source>
</evidence>
<keyword evidence="6" id="KW-1185">Reference proteome</keyword>
<evidence type="ECO:0000256" key="2">
    <source>
        <dbReference type="ARBA" id="ARBA00012528"/>
    </source>
</evidence>
<dbReference type="Gene3D" id="1.10.3210.10">
    <property type="entry name" value="Hypothetical protein af1432"/>
    <property type="match status" value="1"/>
</dbReference>
<dbReference type="PANTHER" id="PTHR45138:SF24">
    <property type="entry name" value="DIGUANYLATE CYCLASE DGCC-RELATED"/>
    <property type="match status" value="1"/>
</dbReference>
<dbReference type="PROSITE" id="PS51833">
    <property type="entry name" value="HDOD"/>
    <property type="match status" value="1"/>
</dbReference>
<dbReference type="InterPro" id="IPR013976">
    <property type="entry name" value="HDOD"/>
</dbReference>
<protein>
    <recommendedName>
        <fullName evidence="2">diguanylate cyclase</fullName>
        <ecNumber evidence="2">2.7.7.65</ecNumber>
    </recommendedName>
</protein>
<dbReference type="AlphaFoldDB" id="A0A0E3UNV4"/>
<dbReference type="PROSITE" id="PS50887">
    <property type="entry name" value="GGDEF"/>
    <property type="match status" value="1"/>
</dbReference>
<dbReference type="Pfam" id="PF08668">
    <property type="entry name" value="HDOD"/>
    <property type="match status" value="1"/>
</dbReference>
<dbReference type="EMBL" id="CP011144">
    <property type="protein sequence ID" value="AKC87501.1"/>
    <property type="molecule type" value="Genomic_DNA"/>
</dbReference>
<dbReference type="SMART" id="SM00267">
    <property type="entry name" value="GGDEF"/>
    <property type="match status" value="1"/>
</dbReference>